<accession>A0A815W9J5</accession>
<proteinExistence type="predicted"/>
<feature type="non-terminal residue" evidence="1">
    <location>
        <position position="1"/>
    </location>
</feature>
<dbReference type="OrthoDB" id="10224101at2759"/>
<protein>
    <submittedName>
        <fullName evidence="1">Uncharacterized protein</fullName>
    </submittedName>
</protein>
<gene>
    <name evidence="1" type="ORF">EDS130_LOCUS45185</name>
</gene>
<dbReference type="EMBL" id="CAJNOJ010001025">
    <property type="protein sequence ID" value="CAF1539189.1"/>
    <property type="molecule type" value="Genomic_DNA"/>
</dbReference>
<comment type="caution">
    <text evidence="1">The sequence shown here is derived from an EMBL/GenBank/DDBJ whole genome shotgun (WGS) entry which is preliminary data.</text>
</comment>
<dbReference type="Proteomes" id="UP000663852">
    <property type="component" value="Unassembled WGS sequence"/>
</dbReference>
<evidence type="ECO:0000313" key="1">
    <source>
        <dbReference type="EMBL" id="CAF1539189.1"/>
    </source>
</evidence>
<sequence length="74" mass="8567">ATDKYKPCTEINIQQPAIVLLNPEDAGSLIAEPANTAERRFVRYWRHRAIVYRLGPDEYFHRPDHDGNDSPMDD</sequence>
<organism evidence="1 2">
    <name type="scientific">Adineta ricciae</name>
    <name type="common">Rotifer</name>
    <dbReference type="NCBI Taxonomy" id="249248"/>
    <lineage>
        <taxon>Eukaryota</taxon>
        <taxon>Metazoa</taxon>
        <taxon>Spiralia</taxon>
        <taxon>Gnathifera</taxon>
        <taxon>Rotifera</taxon>
        <taxon>Eurotatoria</taxon>
        <taxon>Bdelloidea</taxon>
        <taxon>Adinetida</taxon>
        <taxon>Adinetidae</taxon>
        <taxon>Adineta</taxon>
    </lineage>
</organism>
<dbReference type="AlphaFoldDB" id="A0A815W9J5"/>
<evidence type="ECO:0000313" key="2">
    <source>
        <dbReference type="Proteomes" id="UP000663852"/>
    </source>
</evidence>
<name>A0A815W9J5_ADIRI</name>
<reference evidence="1" key="1">
    <citation type="submission" date="2021-02" db="EMBL/GenBank/DDBJ databases">
        <authorList>
            <person name="Nowell W R."/>
        </authorList>
    </citation>
    <scope>NUCLEOTIDE SEQUENCE</scope>
</reference>